<gene>
    <name evidence="6" type="ORF">ACFQRI_20815</name>
</gene>
<dbReference type="RefSeq" id="WP_380671169.1">
    <property type="nucleotide sequence ID" value="NZ_JBHTCJ010000012.1"/>
</dbReference>
<evidence type="ECO:0000259" key="5">
    <source>
        <dbReference type="PROSITE" id="PS50931"/>
    </source>
</evidence>
<dbReference type="Pfam" id="PF00126">
    <property type="entry name" value="HTH_1"/>
    <property type="match status" value="1"/>
</dbReference>
<name>A0ABW2LQG2_9PSEU</name>
<dbReference type="Proteomes" id="UP001596504">
    <property type="component" value="Unassembled WGS sequence"/>
</dbReference>
<comment type="caution">
    <text evidence="6">The sequence shown here is derived from an EMBL/GenBank/DDBJ whole genome shotgun (WGS) entry which is preliminary data.</text>
</comment>
<evidence type="ECO:0000256" key="1">
    <source>
        <dbReference type="ARBA" id="ARBA00009437"/>
    </source>
</evidence>
<keyword evidence="3" id="KW-0238">DNA-binding</keyword>
<keyword evidence="2" id="KW-0805">Transcription regulation</keyword>
<accession>A0ABW2LQG2</accession>
<dbReference type="InterPro" id="IPR036390">
    <property type="entry name" value="WH_DNA-bd_sf"/>
</dbReference>
<dbReference type="Gene3D" id="1.10.10.10">
    <property type="entry name" value="Winged helix-like DNA-binding domain superfamily/Winged helix DNA-binding domain"/>
    <property type="match status" value="1"/>
</dbReference>
<evidence type="ECO:0000256" key="4">
    <source>
        <dbReference type="ARBA" id="ARBA00023163"/>
    </source>
</evidence>
<keyword evidence="7" id="KW-1185">Reference proteome</keyword>
<evidence type="ECO:0000256" key="2">
    <source>
        <dbReference type="ARBA" id="ARBA00023015"/>
    </source>
</evidence>
<evidence type="ECO:0000313" key="7">
    <source>
        <dbReference type="Proteomes" id="UP001596504"/>
    </source>
</evidence>
<dbReference type="PRINTS" id="PR00039">
    <property type="entry name" value="HTHLYSR"/>
</dbReference>
<organism evidence="6 7">
    <name type="scientific">Saccharopolyspora griseoalba</name>
    <dbReference type="NCBI Taxonomy" id="1431848"/>
    <lineage>
        <taxon>Bacteria</taxon>
        <taxon>Bacillati</taxon>
        <taxon>Actinomycetota</taxon>
        <taxon>Actinomycetes</taxon>
        <taxon>Pseudonocardiales</taxon>
        <taxon>Pseudonocardiaceae</taxon>
        <taxon>Saccharopolyspora</taxon>
    </lineage>
</organism>
<dbReference type="SUPFAM" id="SSF53850">
    <property type="entry name" value="Periplasmic binding protein-like II"/>
    <property type="match status" value="1"/>
</dbReference>
<dbReference type="PANTHER" id="PTHR30346">
    <property type="entry name" value="TRANSCRIPTIONAL DUAL REGULATOR HCAR-RELATED"/>
    <property type="match status" value="1"/>
</dbReference>
<dbReference type="CDD" id="cd05466">
    <property type="entry name" value="PBP2_LTTR_substrate"/>
    <property type="match status" value="1"/>
</dbReference>
<keyword evidence="4" id="KW-0804">Transcription</keyword>
<feature type="domain" description="HTH lysR-type" evidence="5">
    <location>
        <begin position="1"/>
        <end position="58"/>
    </location>
</feature>
<dbReference type="SUPFAM" id="SSF46785">
    <property type="entry name" value="Winged helix' DNA-binding domain"/>
    <property type="match status" value="1"/>
</dbReference>
<dbReference type="PANTHER" id="PTHR30346:SF28">
    <property type="entry name" value="HTH-TYPE TRANSCRIPTIONAL REGULATOR CYNR"/>
    <property type="match status" value="1"/>
</dbReference>
<dbReference type="InterPro" id="IPR005119">
    <property type="entry name" value="LysR_subst-bd"/>
</dbReference>
<reference evidence="7" key="1">
    <citation type="journal article" date="2019" name="Int. J. Syst. Evol. Microbiol.">
        <title>The Global Catalogue of Microorganisms (GCM) 10K type strain sequencing project: providing services to taxonomists for standard genome sequencing and annotation.</title>
        <authorList>
            <consortium name="The Broad Institute Genomics Platform"/>
            <consortium name="The Broad Institute Genome Sequencing Center for Infectious Disease"/>
            <person name="Wu L."/>
            <person name="Ma J."/>
        </authorList>
    </citation>
    <scope>NUCLEOTIDE SEQUENCE [LARGE SCALE GENOMIC DNA]</scope>
    <source>
        <strain evidence="7">WLHS5</strain>
    </source>
</reference>
<proteinExistence type="inferred from homology"/>
<evidence type="ECO:0000313" key="6">
    <source>
        <dbReference type="EMBL" id="MFC7343855.1"/>
    </source>
</evidence>
<dbReference type="Gene3D" id="3.40.190.290">
    <property type="match status" value="1"/>
</dbReference>
<sequence length="336" mass="36494">MDLRQLEYFLAVVDHGGINRAAAALRVAQPSLSQAVRRLEKQLGTELFHRVGRGLVLAPAGEALIGPARTILREAESAENAVRSIGEGSSGRIDVAALSDMSTDPLSVWVARFRARHHNVRFRIEERDEASEVVDVVRSGACELGFLPTPIVSELDSEELGSQRFVLVCPPGTDDLWQNPTPVGALAYVPLVMSGKGTATRDHIELTLRNHGVEPRVALEVPQRGAVGPMVLSGGGAAIIPLRIALDLRHRGGAVRELSPAFSRRFGVVFRPGRMTAPTAQFLGYSRRSLQGWQDLLEGHIAEGHSVIEAASLASTEADRRLRDRNRRSADVRPNV</sequence>
<protein>
    <submittedName>
        <fullName evidence="6">LysR family transcriptional regulator</fullName>
    </submittedName>
</protein>
<comment type="similarity">
    <text evidence="1">Belongs to the LysR transcriptional regulatory family.</text>
</comment>
<dbReference type="InterPro" id="IPR036388">
    <property type="entry name" value="WH-like_DNA-bd_sf"/>
</dbReference>
<dbReference type="InterPro" id="IPR000847">
    <property type="entry name" value="LysR_HTH_N"/>
</dbReference>
<dbReference type="PROSITE" id="PS50931">
    <property type="entry name" value="HTH_LYSR"/>
    <property type="match status" value="1"/>
</dbReference>
<dbReference type="EMBL" id="JBHTCJ010000012">
    <property type="protein sequence ID" value="MFC7343855.1"/>
    <property type="molecule type" value="Genomic_DNA"/>
</dbReference>
<evidence type="ECO:0000256" key="3">
    <source>
        <dbReference type="ARBA" id="ARBA00023125"/>
    </source>
</evidence>
<dbReference type="Pfam" id="PF03466">
    <property type="entry name" value="LysR_substrate"/>
    <property type="match status" value="1"/>
</dbReference>